<keyword evidence="4" id="KW-1015">Disulfide bond</keyword>
<dbReference type="Gene3D" id="2.60.120.1060">
    <property type="entry name" value="NPCBM/NEW2 domain"/>
    <property type="match status" value="1"/>
</dbReference>
<keyword evidence="5" id="KW-0732">Signal</keyword>
<dbReference type="PANTHER" id="PTHR11452:SF75">
    <property type="entry name" value="ALPHA-GALACTOSIDASE MEL1"/>
    <property type="match status" value="1"/>
</dbReference>
<dbReference type="PANTHER" id="PTHR11452">
    <property type="entry name" value="ALPHA-GALACTOSIDASE/ALPHA-N-ACETYLGALACTOSAMINIDASE"/>
    <property type="match status" value="1"/>
</dbReference>
<dbReference type="InterPro" id="IPR013785">
    <property type="entry name" value="Aldolase_TIM"/>
</dbReference>
<dbReference type="SMART" id="SM00776">
    <property type="entry name" value="NPCBM"/>
    <property type="match status" value="1"/>
</dbReference>
<keyword evidence="3 4" id="KW-0326">Glycosidase</keyword>
<feature type="domain" description="Glycosyl hydrolase family 98 putative carbohydrate-binding module" evidence="6">
    <location>
        <begin position="87"/>
        <end position="240"/>
    </location>
</feature>
<reference evidence="8" key="1">
    <citation type="journal article" date="2019" name="Int. J. Syst. Evol. Microbiol.">
        <title>The Global Catalogue of Microorganisms (GCM) 10K type strain sequencing project: providing services to taxonomists for standard genome sequencing and annotation.</title>
        <authorList>
            <consortium name="The Broad Institute Genomics Platform"/>
            <consortium name="The Broad Institute Genome Sequencing Center for Infectious Disease"/>
            <person name="Wu L."/>
            <person name="Ma J."/>
        </authorList>
    </citation>
    <scope>NUCLEOTIDE SEQUENCE [LARGE SCALE GENOMIC DNA]</scope>
    <source>
        <strain evidence="8">JCM 16925</strain>
    </source>
</reference>
<comment type="caution">
    <text evidence="7">The sequence shown here is derived from an EMBL/GenBank/DDBJ whole genome shotgun (WGS) entry which is preliminary data.</text>
</comment>
<evidence type="ECO:0000313" key="7">
    <source>
        <dbReference type="EMBL" id="GAA4085119.1"/>
    </source>
</evidence>
<dbReference type="EC" id="3.2.1.22" evidence="4"/>
<evidence type="ECO:0000256" key="3">
    <source>
        <dbReference type="ARBA" id="ARBA00023295"/>
    </source>
</evidence>
<keyword evidence="2 4" id="KW-0378">Hydrolase</keyword>
<evidence type="ECO:0000313" key="8">
    <source>
        <dbReference type="Proteomes" id="UP001499984"/>
    </source>
</evidence>
<evidence type="ECO:0000256" key="2">
    <source>
        <dbReference type="ARBA" id="ARBA00022801"/>
    </source>
</evidence>
<comment type="similarity">
    <text evidence="1 4">Belongs to the glycosyl hydrolase 27 family.</text>
</comment>
<evidence type="ECO:0000259" key="6">
    <source>
        <dbReference type="SMART" id="SM00776"/>
    </source>
</evidence>
<dbReference type="InterPro" id="IPR013222">
    <property type="entry name" value="Glyco_hyd_98_carb-bd"/>
</dbReference>
<dbReference type="InterPro" id="IPR000111">
    <property type="entry name" value="Glyco_hydro_27/36_CS"/>
</dbReference>
<dbReference type="PROSITE" id="PS00512">
    <property type="entry name" value="ALPHA_GALACTOSIDASE"/>
    <property type="match status" value="1"/>
</dbReference>
<keyword evidence="8" id="KW-1185">Reference proteome</keyword>
<feature type="chain" id="PRO_5047006435" description="Alpha-galactosidase" evidence="5">
    <location>
        <begin position="38"/>
        <end position="240"/>
    </location>
</feature>
<dbReference type="EMBL" id="BAAAZY010000028">
    <property type="protein sequence ID" value="GAA4085119.1"/>
    <property type="molecule type" value="Genomic_DNA"/>
</dbReference>
<dbReference type="Gene3D" id="3.20.20.70">
    <property type="entry name" value="Aldolase class I"/>
    <property type="match status" value="1"/>
</dbReference>
<proteinExistence type="inferred from homology"/>
<evidence type="ECO:0000256" key="4">
    <source>
        <dbReference type="RuleBase" id="RU361168"/>
    </source>
</evidence>
<gene>
    <name evidence="7" type="ORF">GCM10022233_79140</name>
</gene>
<comment type="catalytic activity">
    <reaction evidence="4">
        <text>Hydrolysis of terminal, non-reducing alpha-D-galactose residues in alpha-D-galactosides, including galactose oligosaccharides, galactomannans and galactolipids.</text>
        <dbReference type="EC" id="3.2.1.22"/>
    </reaction>
</comment>
<evidence type="ECO:0000256" key="1">
    <source>
        <dbReference type="ARBA" id="ARBA00009743"/>
    </source>
</evidence>
<organism evidence="7 8">
    <name type="scientific">Streptomyces shaanxiensis</name>
    <dbReference type="NCBI Taxonomy" id="653357"/>
    <lineage>
        <taxon>Bacteria</taxon>
        <taxon>Bacillati</taxon>
        <taxon>Actinomycetota</taxon>
        <taxon>Actinomycetes</taxon>
        <taxon>Kitasatosporales</taxon>
        <taxon>Streptomycetaceae</taxon>
        <taxon>Streptomyces</taxon>
    </lineage>
</organism>
<feature type="signal peptide" evidence="5">
    <location>
        <begin position="1"/>
        <end position="37"/>
    </location>
</feature>
<dbReference type="SUPFAM" id="SSF49785">
    <property type="entry name" value="Galactose-binding domain-like"/>
    <property type="match status" value="1"/>
</dbReference>
<dbReference type="Pfam" id="PF16499">
    <property type="entry name" value="Melibiase_2"/>
    <property type="match status" value="1"/>
</dbReference>
<dbReference type="SUPFAM" id="SSF51445">
    <property type="entry name" value="(Trans)glycosidases"/>
    <property type="match status" value="1"/>
</dbReference>
<protein>
    <recommendedName>
        <fullName evidence="4">Alpha-galactosidase</fullName>
        <ecNumber evidence="4">3.2.1.22</ecNumber>
    </recommendedName>
    <alternativeName>
        <fullName evidence="4">Melibiase</fullName>
    </alternativeName>
</protein>
<accession>A0ABP7WAZ9</accession>
<dbReference type="InterPro" id="IPR008979">
    <property type="entry name" value="Galactose-bd-like_sf"/>
</dbReference>
<dbReference type="InterPro" id="IPR002241">
    <property type="entry name" value="Glyco_hydro_27"/>
</dbReference>
<sequence length="240" mass="24932">MRHLHIRTTRKARRRAVGALAAALLCAAGLAVPTATAAPVAPTLDDGLALTPPMGFNNWNSTHCRAEFDEAMVKGIADIFVDKGLKDAGYEYVNLDDCWALPNRDANGQLVPDPVRFPGGINGESAAGDGQPITVGGVVYDNGLGVHAQSTVEYYTGGGCETVTADVGVDDEEGAGGTVTFEIWTDDTRAASTGLLTNAMPAQPITADVTGAQVVRFVVTDGGDGIDSDHGDWAEARVSC</sequence>
<evidence type="ECO:0000256" key="5">
    <source>
        <dbReference type="SAM" id="SignalP"/>
    </source>
</evidence>
<dbReference type="PRINTS" id="PR00740">
    <property type="entry name" value="GLHYDRLASE27"/>
</dbReference>
<name>A0ABP7WAZ9_9ACTN</name>
<dbReference type="Proteomes" id="UP001499984">
    <property type="component" value="Unassembled WGS sequence"/>
</dbReference>
<dbReference type="Pfam" id="PF08305">
    <property type="entry name" value="NPCBM"/>
    <property type="match status" value="1"/>
</dbReference>
<dbReference type="InterPro" id="IPR017853">
    <property type="entry name" value="GH"/>
</dbReference>
<dbReference type="InterPro" id="IPR038637">
    <property type="entry name" value="NPCBM_sf"/>
</dbReference>